<protein>
    <submittedName>
        <fullName evidence="1">Uncharacterized protein</fullName>
    </submittedName>
</protein>
<accession>A0A1H3PX98</accession>
<gene>
    <name evidence="1" type="ORF">SAMN05421736_105265</name>
</gene>
<dbReference type="STRING" id="1503961.SAMN05421736_105265"/>
<organism evidence="1 2">
    <name type="scientific">Evansella caseinilytica</name>
    <dbReference type="NCBI Taxonomy" id="1503961"/>
    <lineage>
        <taxon>Bacteria</taxon>
        <taxon>Bacillati</taxon>
        <taxon>Bacillota</taxon>
        <taxon>Bacilli</taxon>
        <taxon>Bacillales</taxon>
        <taxon>Bacillaceae</taxon>
        <taxon>Evansella</taxon>
    </lineage>
</organism>
<keyword evidence="2" id="KW-1185">Reference proteome</keyword>
<sequence>MINSTCRKSKQVQSQNFLHKFYTRRSENLNGSTLFCDYLASSHKTAKPLGTQGVFVIFRWIAGCVNFAEFRESWGIIFILPFIF</sequence>
<evidence type="ECO:0000313" key="2">
    <source>
        <dbReference type="Proteomes" id="UP000198935"/>
    </source>
</evidence>
<proteinExistence type="predicted"/>
<dbReference type="AlphaFoldDB" id="A0A1H3PX98"/>
<reference evidence="2" key="1">
    <citation type="submission" date="2016-10" db="EMBL/GenBank/DDBJ databases">
        <authorList>
            <person name="Varghese N."/>
            <person name="Submissions S."/>
        </authorList>
    </citation>
    <scope>NUCLEOTIDE SEQUENCE [LARGE SCALE GENOMIC DNA]</scope>
    <source>
        <strain evidence="2">SP</strain>
    </source>
</reference>
<dbReference type="Proteomes" id="UP000198935">
    <property type="component" value="Unassembled WGS sequence"/>
</dbReference>
<dbReference type="EMBL" id="FNPI01000005">
    <property type="protein sequence ID" value="SDZ05934.1"/>
    <property type="molecule type" value="Genomic_DNA"/>
</dbReference>
<evidence type="ECO:0000313" key="1">
    <source>
        <dbReference type="EMBL" id="SDZ05934.1"/>
    </source>
</evidence>
<name>A0A1H3PX98_9BACI</name>